<dbReference type="EMBL" id="GBRH01221225">
    <property type="protein sequence ID" value="JAD76670.1"/>
    <property type="molecule type" value="Transcribed_RNA"/>
</dbReference>
<organism evidence="1">
    <name type="scientific">Arundo donax</name>
    <name type="common">Giant reed</name>
    <name type="synonym">Donax arundinaceus</name>
    <dbReference type="NCBI Taxonomy" id="35708"/>
    <lineage>
        <taxon>Eukaryota</taxon>
        <taxon>Viridiplantae</taxon>
        <taxon>Streptophyta</taxon>
        <taxon>Embryophyta</taxon>
        <taxon>Tracheophyta</taxon>
        <taxon>Spermatophyta</taxon>
        <taxon>Magnoliopsida</taxon>
        <taxon>Liliopsida</taxon>
        <taxon>Poales</taxon>
        <taxon>Poaceae</taxon>
        <taxon>PACMAD clade</taxon>
        <taxon>Arundinoideae</taxon>
        <taxon>Arundineae</taxon>
        <taxon>Arundo</taxon>
    </lineage>
</organism>
<accession>A0A0A9CTH2</accession>
<dbReference type="AlphaFoldDB" id="A0A0A9CTH2"/>
<evidence type="ECO:0000313" key="1">
    <source>
        <dbReference type="EMBL" id="JAD76670.1"/>
    </source>
</evidence>
<sequence>MNQCPLSPTKATKCRKGGHCNPKKSTPMYCSFRNSAISTRLNVLISW</sequence>
<name>A0A0A9CTH2_ARUDO</name>
<reference evidence="1" key="1">
    <citation type="submission" date="2014-09" db="EMBL/GenBank/DDBJ databases">
        <authorList>
            <person name="Magalhaes I.L.F."/>
            <person name="Oliveira U."/>
            <person name="Santos F.R."/>
            <person name="Vidigal T.H.D.A."/>
            <person name="Brescovit A.D."/>
            <person name="Santos A.J."/>
        </authorList>
    </citation>
    <scope>NUCLEOTIDE SEQUENCE</scope>
    <source>
        <tissue evidence="1">Shoot tissue taken approximately 20 cm above the soil surface</tissue>
    </source>
</reference>
<reference evidence="1" key="2">
    <citation type="journal article" date="2015" name="Data Brief">
        <title>Shoot transcriptome of the giant reed, Arundo donax.</title>
        <authorList>
            <person name="Barrero R.A."/>
            <person name="Guerrero F.D."/>
            <person name="Moolhuijzen P."/>
            <person name="Goolsby J.A."/>
            <person name="Tidwell J."/>
            <person name="Bellgard S.E."/>
            <person name="Bellgard M.I."/>
        </authorList>
    </citation>
    <scope>NUCLEOTIDE SEQUENCE</scope>
    <source>
        <tissue evidence="1">Shoot tissue taken approximately 20 cm above the soil surface</tissue>
    </source>
</reference>
<protein>
    <submittedName>
        <fullName evidence="1">Uncharacterized protein</fullName>
    </submittedName>
</protein>
<proteinExistence type="predicted"/>